<reference evidence="2" key="1">
    <citation type="submission" date="2020-02" db="EMBL/GenBank/DDBJ databases">
        <authorList>
            <person name="Meier V. D."/>
        </authorList>
    </citation>
    <scope>NUCLEOTIDE SEQUENCE</scope>
    <source>
        <strain evidence="2">AVDCRST_MAG53</strain>
    </source>
</reference>
<evidence type="ECO:0000313" key="2">
    <source>
        <dbReference type="EMBL" id="CAA9512809.1"/>
    </source>
</evidence>
<evidence type="ECO:0000256" key="1">
    <source>
        <dbReference type="SAM" id="MobiDB-lite"/>
    </source>
</evidence>
<feature type="compositionally biased region" description="Basic residues" evidence="1">
    <location>
        <begin position="83"/>
        <end position="110"/>
    </location>
</feature>
<feature type="compositionally biased region" description="Basic and acidic residues" evidence="1">
    <location>
        <begin position="29"/>
        <end position="50"/>
    </location>
</feature>
<protein>
    <submittedName>
        <fullName evidence="2">Uncharacterized protein</fullName>
    </submittedName>
</protein>
<feature type="region of interest" description="Disordered" evidence="1">
    <location>
        <begin position="1"/>
        <end position="110"/>
    </location>
</feature>
<proteinExistence type="predicted"/>
<feature type="non-terminal residue" evidence="2">
    <location>
        <position position="130"/>
    </location>
</feature>
<dbReference type="EMBL" id="CADCVR010000086">
    <property type="protein sequence ID" value="CAA9512809.1"/>
    <property type="molecule type" value="Genomic_DNA"/>
</dbReference>
<organism evidence="2">
    <name type="scientific">uncultured Solirubrobacteraceae bacterium</name>
    <dbReference type="NCBI Taxonomy" id="1162706"/>
    <lineage>
        <taxon>Bacteria</taxon>
        <taxon>Bacillati</taxon>
        <taxon>Actinomycetota</taxon>
        <taxon>Thermoleophilia</taxon>
        <taxon>Solirubrobacterales</taxon>
        <taxon>Solirubrobacteraceae</taxon>
        <taxon>environmental samples</taxon>
    </lineage>
</organism>
<name>A0A6J4T3B6_9ACTN</name>
<sequence>GPGHCGTPDRRSAPDLQRDGTRVQGAVRSRADPRAHRVRFARHDPRHPGELADGGRAGPRDPGRARAPAQQPHLPPVRERGRVLRARGAHHRPHRTSFRQRHRHRRRRLRRDVLAASRGVGRGLPRVAKL</sequence>
<feature type="non-terminal residue" evidence="2">
    <location>
        <position position="1"/>
    </location>
</feature>
<feature type="compositionally biased region" description="Basic and acidic residues" evidence="1">
    <location>
        <begin position="7"/>
        <end position="21"/>
    </location>
</feature>
<gene>
    <name evidence="2" type="ORF">AVDCRST_MAG53-2734</name>
</gene>
<accession>A0A6J4T3B6</accession>
<dbReference type="AlphaFoldDB" id="A0A6J4T3B6"/>